<dbReference type="Proteomes" id="UP001459714">
    <property type="component" value="Unassembled WGS sequence"/>
</dbReference>
<keyword evidence="2" id="KW-1185">Reference proteome</keyword>
<accession>A0ABU9JZL1</accession>
<protein>
    <submittedName>
        <fullName evidence="1">Uncharacterized protein</fullName>
    </submittedName>
</protein>
<dbReference type="RefSeq" id="WP_342020486.1">
    <property type="nucleotide sequence ID" value="NZ_CP155465.1"/>
</dbReference>
<organism evidence="1 2">
    <name type="scientific">Caldifermentibacillus hisashii</name>
    <dbReference type="NCBI Taxonomy" id="996558"/>
    <lineage>
        <taxon>Bacteria</taxon>
        <taxon>Bacillati</taxon>
        <taxon>Bacillota</taxon>
        <taxon>Bacilli</taxon>
        <taxon>Bacillales</taxon>
        <taxon>Bacillaceae</taxon>
        <taxon>Caldifermentibacillus</taxon>
    </lineage>
</organism>
<evidence type="ECO:0000313" key="2">
    <source>
        <dbReference type="Proteomes" id="UP001459714"/>
    </source>
</evidence>
<proteinExistence type="predicted"/>
<comment type="caution">
    <text evidence="1">The sequence shown here is derived from an EMBL/GenBank/DDBJ whole genome shotgun (WGS) entry which is preliminary data.</text>
</comment>
<gene>
    <name evidence="1" type="ORF">NST17_14005</name>
</gene>
<reference evidence="1 2" key="1">
    <citation type="submission" date="2024-03" db="EMBL/GenBank/DDBJ databases">
        <title>Bacilli Hybrid Assemblies.</title>
        <authorList>
            <person name="Kovac J."/>
        </authorList>
    </citation>
    <scope>NUCLEOTIDE SEQUENCE [LARGE SCALE GENOMIC DNA]</scope>
    <source>
        <strain evidence="1 2">FSL M8-0022</strain>
    </source>
</reference>
<dbReference type="EMBL" id="JBBYAK010000001">
    <property type="protein sequence ID" value="MEL3958299.1"/>
    <property type="molecule type" value="Genomic_DNA"/>
</dbReference>
<sequence length="46" mass="5733">MHFRKPIKSMKYVLVDILEREIFFFGDEPESRHRFKVKSACFWRRA</sequence>
<name>A0ABU9JZL1_9BACI</name>
<evidence type="ECO:0000313" key="1">
    <source>
        <dbReference type="EMBL" id="MEL3958299.1"/>
    </source>
</evidence>